<accession>A0A3M2RQ16</accession>
<reference evidence="1 2" key="1">
    <citation type="submission" date="2017-06" db="EMBL/GenBank/DDBJ databases">
        <title>Comparative genomic analysis of Ambrosia Fusariam Clade fungi.</title>
        <authorList>
            <person name="Stajich J.E."/>
            <person name="Carrillo J."/>
            <person name="Kijimoto T."/>
            <person name="Eskalen A."/>
            <person name="O'Donnell K."/>
            <person name="Kasson M."/>
        </authorList>
    </citation>
    <scope>NUCLEOTIDE SEQUENCE [LARGE SCALE GENOMIC DNA]</scope>
    <source>
        <strain evidence="1">UCR3666</strain>
    </source>
</reference>
<dbReference type="EMBL" id="NKUJ01000377">
    <property type="protein sequence ID" value="RMJ06935.1"/>
    <property type="molecule type" value="Genomic_DNA"/>
</dbReference>
<dbReference type="OrthoDB" id="5426604at2759"/>
<name>A0A3M2RQ16_9HYPO</name>
<evidence type="ECO:0000313" key="2">
    <source>
        <dbReference type="Proteomes" id="UP000277212"/>
    </source>
</evidence>
<evidence type="ECO:0000313" key="1">
    <source>
        <dbReference type="EMBL" id="RMJ06935.1"/>
    </source>
</evidence>
<keyword evidence="2" id="KW-1185">Reference proteome</keyword>
<comment type="caution">
    <text evidence="1">The sequence shown here is derived from an EMBL/GenBank/DDBJ whole genome shotgun (WGS) entry which is preliminary data.</text>
</comment>
<evidence type="ECO:0008006" key="3">
    <source>
        <dbReference type="Google" id="ProtNLM"/>
    </source>
</evidence>
<proteinExistence type="predicted"/>
<organism evidence="1 2">
    <name type="scientific">Fusarium kuroshium</name>
    <dbReference type="NCBI Taxonomy" id="2010991"/>
    <lineage>
        <taxon>Eukaryota</taxon>
        <taxon>Fungi</taxon>
        <taxon>Dikarya</taxon>
        <taxon>Ascomycota</taxon>
        <taxon>Pezizomycotina</taxon>
        <taxon>Sordariomycetes</taxon>
        <taxon>Hypocreomycetidae</taxon>
        <taxon>Hypocreales</taxon>
        <taxon>Nectriaceae</taxon>
        <taxon>Fusarium</taxon>
        <taxon>Fusarium solani species complex</taxon>
    </lineage>
</organism>
<dbReference type="SUPFAM" id="SSF89372">
    <property type="entry name" value="Fucose-specific lectin"/>
    <property type="match status" value="1"/>
</dbReference>
<dbReference type="Proteomes" id="UP000277212">
    <property type="component" value="Unassembled WGS sequence"/>
</dbReference>
<sequence length="297" mass="32380">MGSNALLWNPLAKNDRLLVYYHTAKGHLGIQQWGPDGEGWSKVWEEIPQTPKGSVKVGTGLTALRYHDWISVYGIVTPQDSGADKNIGNISLLSPVPQSLPIQTQYSCLTGIDNGKGEGWLYYLKNDPPVIFERTLNNASDNEIAKGLALLQDKDKSALTSLASLYSPKLKKRFVFVQLDGGVINALDVKDSKPHPVTSEAKHGTTMAATSFTYNDKEVLVLYTIHESDGYLARSISTDGGVNWQLKTLNGAGTPTLATLSAASNSRTESIAVVFSVSDTREFQVYTDDWTDIVAKS</sequence>
<protein>
    <recommendedName>
        <fullName evidence="3">Fucose-specific lectin</fullName>
    </recommendedName>
</protein>
<dbReference type="Gene3D" id="2.120.10.70">
    <property type="entry name" value="Fucose-specific lectin"/>
    <property type="match status" value="1"/>
</dbReference>
<dbReference type="AlphaFoldDB" id="A0A3M2RQ16"/>
<gene>
    <name evidence="1" type="ORF">CDV36_013466</name>
</gene>